<dbReference type="AlphaFoldDB" id="A0A2V0QA41"/>
<name>A0A2V0QA41_PSESF</name>
<organism evidence="2 3">
    <name type="scientific">Pseudomonas syringae pv. actinidiae</name>
    <dbReference type="NCBI Taxonomy" id="103796"/>
    <lineage>
        <taxon>Bacteria</taxon>
        <taxon>Pseudomonadati</taxon>
        <taxon>Pseudomonadota</taxon>
        <taxon>Gammaproteobacteria</taxon>
        <taxon>Pseudomonadales</taxon>
        <taxon>Pseudomonadaceae</taxon>
        <taxon>Pseudomonas</taxon>
        <taxon>Pseudomonas syringae</taxon>
    </lineage>
</organism>
<evidence type="ECO:0000313" key="2">
    <source>
        <dbReference type="EMBL" id="GBH07278.1"/>
    </source>
</evidence>
<comment type="caution">
    <text evidence="2">The sequence shown here is derived from an EMBL/GenBank/DDBJ whole genome shotgun (WGS) entry which is preliminary data.</text>
</comment>
<feature type="transmembrane region" description="Helical" evidence="1">
    <location>
        <begin position="147"/>
        <end position="173"/>
    </location>
</feature>
<keyword evidence="1" id="KW-1133">Transmembrane helix</keyword>
<feature type="transmembrane region" description="Helical" evidence="1">
    <location>
        <begin position="113"/>
        <end position="141"/>
    </location>
</feature>
<evidence type="ECO:0000313" key="3">
    <source>
        <dbReference type="Proteomes" id="UP000247480"/>
    </source>
</evidence>
<dbReference type="EMBL" id="BGJZ01000022">
    <property type="protein sequence ID" value="GBH07278.1"/>
    <property type="molecule type" value="Genomic_DNA"/>
</dbReference>
<dbReference type="Proteomes" id="UP000247480">
    <property type="component" value="Unassembled WGS sequence"/>
</dbReference>
<reference evidence="2 3" key="1">
    <citation type="submission" date="2018-04" db="EMBL/GenBank/DDBJ databases">
        <title>Draft genome sequence of Pseudomonas syringae pv. actinidiae biovar 1 strains isolated from kiwifruit in Kagawa prefecture.</title>
        <authorList>
            <person name="Tabuchi M."/>
            <person name="Saito M."/>
            <person name="Fujiwara S."/>
            <person name="Sasa N."/>
            <person name="Akimitsu K."/>
            <person name="Gomi K."/>
            <person name="Konishi-Sugita S."/>
            <person name="Hamano K."/>
            <person name="Kataoka I."/>
        </authorList>
    </citation>
    <scope>NUCLEOTIDE SEQUENCE [LARGE SCALE GENOMIC DNA]</scope>
    <source>
        <strain evidence="2 3">MAFF212206</strain>
    </source>
</reference>
<accession>A0A2V0QA41</accession>
<sequence>MRMAHPCPPLQTSKALSWFSDKAVRAVYDGATSNVGASRGYSSFLSVESAQPKSALPGLTLGAQIMIINAVATATALLGSAIGTLVTIINAVARTTVLFGAAPRAQVMIIDTVATAAALLGSTIGALVMIVDAVAGITVFFCAASRAQVTIIDAVAAATVLLGRTIGALVMVIDAIATGKRITTEHQQHCKNQFHLTLPWVCRVYSLALGDSVSSSVRHYIKITSS</sequence>
<proteinExistence type="predicted"/>
<evidence type="ECO:0000256" key="1">
    <source>
        <dbReference type="SAM" id="Phobius"/>
    </source>
</evidence>
<gene>
    <name evidence="2" type="ORF">KPSA1_00629</name>
</gene>
<keyword evidence="1" id="KW-0812">Transmembrane</keyword>
<keyword evidence="1" id="KW-0472">Membrane</keyword>
<protein>
    <submittedName>
        <fullName evidence="2">Uncharacterized protein</fullName>
    </submittedName>
</protein>
<feature type="transmembrane region" description="Helical" evidence="1">
    <location>
        <begin position="66"/>
        <end position="92"/>
    </location>
</feature>